<sequence length="434" mass="50217">MKLLTYTLENLRNNSYWFLDFIKNSPIKKHTNDISFILENFSNKKSEDLRKNKLEKIVNHARETTPFYKEYKKFEDLPIVNKNTIRNSREAFQSNAFNKEQLRTVSTSGSTSIALEIDQNPNKIKRNTADSIYFGKLAGFRIGYKLLYLRNWDKHLKKSSVTKFLQNIDEFEVVDINDKYIKQIIDSIKNDASRKGWLGYPSAYELVCKYLDKTNAKPINCNIKSIITMSEGVNKYTKESMSKYFKAPLVSRYSNMENGIIAQQAINQDYYIINWASYYVEIFDLNDDTPAELGEPGRIIVTDLYNYANPFLRYDTGDIGMIDYSVTPPILKHVEGRKTDVIFNTKGDIVSSFIITNIVDYKGVIQGQLIQEKQKEYTIKLNTTKEFNQEKEVLSEFTGYLGSDAIIQIDYVKEIPLLTSGKRKATVNNYSVSQ</sequence>
<reference evidence="1 2" key="1">
    <citation type="submission" date="2016-05" db="EMBL/GenBank/DDBJ databases">
        <title>Draft Genome Sequence of Algibacter sp. Strain SK-16 Isolated from the Surface Water of Aburatsubo Inlet.</title>
        <authorList>
            <person name="Wong S.-K."/>
            <person name="Yoshizawa S."/>
            <person name="Nakajima Y."/>
            <person name="Ogura Y."/>
            <person name="Tetsuya H."/>
            <person name="Hamasaki K."/>
        </authorList>
    </citation>
    <scope>NUCLEOTIDE SEQUENCE [LARGE SCALE GENOMIC DNA]</scope>
    <source>
        <strain evidence="1 2">SK-16</strain>
    </source>
</reference>
<dbReference type="AlphaFoldDB" id="A0A1E5TB10"/>
<dbReference type="InterPro" id="IPR042099">
    <property type="entry name" value="ANL_N_sf"/>
</dbReference>
<evidence type="ECO:0000313" key="2">
    <source>
        <dbReference type="Proteomes" id="UP000095713"/>
    </source>
</evidence>
<dbReference type="PANTHER" id="PTHR36932">
    <property type="entry name" value="CAPSULAR POLYSACCHARIDE BIOSYNTHESIS PROTEIN"/>
    <property type="match status" value="1"/>
</dbReference>
<dbReference type="Proteomes" id="UP000095713">
    <property type="component" value="Unassembled WGS sequence"/>
</dbReference>
<proteinExistence type="predicted"/>
<dbReference type="InterPro" id="IPR053158">
    <property type="entry name" value="CapK_Type1_Caps_Biosynth"/>
</dbReference>
<dbReference type="SUPFAM" id="SSF56801">
    <property type="entry name" value="Acetyl-CoA synthetase-like"/>
    <property type="match status" value="1"/>
</dbReference>
<comment type="caution">
    <text evidence="1">The sequence shown here is derived from an EMBL/GenBank/DDBJ whole genome shotgun (WGS) entry which is preliminary data.</text>
</comment>
<dbReference type="EMBL" id="MDJD01000034">
    <property type="protein sequence ID" value="OEK08541.1"/>
    <property type="molecule type" value="Genomic_DNA"/>
</dbReference>
<accession>A0A1E5TB10</accession>
<organism evidence="1 2">
    <name type="scientific">Flavivirga aquatica</name>
    <dbReference type="NCBI Taxonomy" id="1849968"/>
    <lineage>
        <taxon>Bacteria</taxon>
        <taxon>Pseudomonadati</taxon>
        <taxon>Bacteroidota</taxon>
        <taxon>Flavobacteriia</taxon>
        <taxon>Flavobacteriales</taxon>
        <taxon>Flavobacteriaceae</taxon>
        <taxon>Flavivirga</taxon>
    </lineage>
</organism>
<keyword evidence="2" id="KW-1185">Reference proteome</keyword>
<name>A0A1E5TB10_9FLAO</name>
<evidence type="ECO:0000313" key="1">
    <source>
        <dbReference type="EMBL" id="OEK08541.1"/>
    </source>
</evidence>
<protein>
    <recommendedName>
        <fullName evidence="3">CoF synthetase</fullName>
    </recommendedName>
</protein>
<dbReference type="OrthoDB" id="580775at2"/>
<gene>
    <name evidence="1" type="ORF">A8C32_03550</name>
</gene>
<dbReference type="STRING" id="1849968.A8C32_03550"/>
<dbReference type="PANTHER" id="PTHR36932:SF1">
    <property type="entry name" value="CAPSULAR POLYSACCHARIDE BIOSYNTHESIS PROTEIN"/>
    <property type="match status" value="1"/>
</dbReference>
<dbReference type="RefSeq" id="WP_069830048.1">
    <property type="nucleotide sequence ID" value="NZ_MDJD01000034.1"/>
</dbReference>
<dbReference type="Gene3D" id="3.40.50.12780">
    <property type="entry name" value="N-terminal domain of ligase-like"/>
    <property type="match status" value="1"/>
</dbReference>
<evidence type="ECO:0008006" key="3">
    <source>
        <dbReference type="Google" id="ProtNLM"/>
    </source>
</evidence>